<evidence type="ECO:0000313" key="3">
    <source>
        <dbReference type="EMBL" id="NGZ90190.1"/>
    </source>
</evidence>
<evidence type="ECO:0000256" key="1">
    <source>
        <dbReference type="SAM" id="SignalP"/>
    </source>
</evidence>
<reference evidence="3" key="1">
    <citation type="submission" date="2020-03" db="EMBL/GenBank/DDBJ databases">
        <title>Psychroflexus Maritimus sp. nov., isolate from marine sediment.</title>
        <authorList>
            <person name="Zhong Y.-L."/>
        </authorList>
    </citation>
    <scope>NUCLEOTIDE SEQUENCE</scope>
    <source>
        <strain evidence="3">C1</strain>
    </source>
</reference>
<dbReference type="SUPFAM" id="SSF74653">
    <property type="entry name" value="TolA/TonB C-terminal domain"/>
    <property type="match status" value="1"/>
</dbReference>
<evidence type="ECO:0000259" key="2">
    <source>
        <dbReference type="Pfam" id="PF03544"/>
    </source>
</evidence>
<dbReference type="Gene3D" id="3.30.1150.10">
    <property type="match status" value="1"/>
</dbReference>
<dbReference type="RefSeq" id="WP_166400442.1">
    <property type="nucleotide sequence ID" value="NZ_JAANAS010000054.1"/>
</dbReference>
<dbReference type="GO" id="GO:0055085">
    <property type="term" value="P:transmembrane transport"/>
    <property type="evidence" value="ECO:0007669"/>
    <property type="project" value="InterPro"/>
</dbReference>
<keyword evidence="4" id="KW-1185">Reference proteome</keyword>
<evidence type="ECO:0000313" key="4">
    <source>
        <dbReference type="Proteomes" id="UP000643701"/>
    </source>
</evidence>
<dbReference type="Pfam" id="PF03544">
    <property type="entry name" value="TonB_C"/>
    <property type="match status" value="1"/>
</dbReference>
<dbReference type="InterPro" id="IPR037682">
    <property type="entry name" value="TonB_C"/>
</dbReference>
<protein>
    <recommendedName>
        <fullName evidence="2">TonB C-terminal domain-containing protein</fullName>
    </recommendedName>
</protein>
<keyword evidence="1" id="KW-0732">Signal</keyword>
<feature type="chain" id="PRO_5037224719" description="TonB C-terminal domain-containing protein" evidence="1">
    <location>
        <begin position="21"/>
        <end position="262"/>
    </location>
</feature>
<name>A0A967AEE9_9FLAO</name>
<dbReference type="EMBL" id="JAANAS010000054">
    <property type="protein sequence ID" value="NGZ90190.1"/>
    <property type="molecule type" value="Genomic_DNA"/>
</dbReference>
<proteinExistence type="predicted"/>
<feature type="signal peptide" evidence="1">
    <location>
        <begin position="1"/>
        <end position="20"/>
    </location>
</feature>
<comment type="caution">
    <text evidence="3">The sequence shown here is derived from an EMBL/GenBank/DDBJ whole genome shotgun (WGS) entry which is preliminary data.</text>
</comment>
<accession>A0A967AEE9</accession>
<organism evidence="3 4">
    <name type="scientific">Psychroflexus maritimus</name>
    <dbReference type="NCBI Taxonomy" id="2714865"/>
    <lineage>
        <taxon>Bacteria</taxon>
        <taxon>Pseudomonadati</taxon>
        <taxon>Bacteroidota</taxon>
        <taxon>Flavobacteriia</taxon>
        <taxon>Flavobacteriales</taxon>
        <taxon>Flavobacteriaceae</taxon>
        <taxon>Psychroflexus</taxon>
    </lineage>
</organism>
<sequence length="262" mass="30955">MIRIVYFLCFSLLSSLSIRAQSNIEFGTQDRKIIDYHISDINQHKNNPLAVREIITEVKFLEELSSNELKRSEYWLIQVLSLYELQIKPWSLKPKPNFEVLKEKLSEHPYKSKGFYFEEAFIFNLSEETENYTTIELIRPYTTNCREIPNSHRRDKCTQKRIQFAIKQHFETNKAIEIFENKHGQIFIRDYEVTIYTSLIIDKKGKLKIQNISSLDKALDRLAKKAIKRFPKFEPARLNGKPIEAKFNLPITFTILATKTNN</sequence>
<dbReference type="AlphaFoldDB" id="A0A967AEE9"/>
<feature type="domain" description="TonB C-terminal" evidence="2">
    <location>
        <begin position="194"/>
        <end position="255"/>
    </location>
</feature>
<gene>
    <name evidence="3" type="ORF">G7034_07985</name>
</gene>
<dbReference type="Proteomes" id="UP000643701">
    <property type="component" value="Unassembled WGS sequence"/>
</dbReference>